<dbReference type="SUPFAM" id="SSF54593">
    <property type="entry name" value="Glyoxalase/Bleomycin resistance protein/Dihydroxybiphenyl dioxygenase"/>
    <property type="match status" value="1"/>
</dbReference>
<evidence type="ECO:0000313" key="3">
    <source>
        <dbReference type="Proteomes" id="UP001379235"/>
    </source>
</evidence>
<dbReference type="Proteomes" id="UP001379235">
    <property type="component" value="Unassembled WGS sequence"/>
</dbReference>
<reference evidence="2 3" key="1">
    <citation type="submission" date="2024-03" db="EMBL/GenBank/DDBJ databases">
        <authorList>
            <person name="Jo J.-H."/>
        </authorList>
    </citation>
    <scope>NUCLEOTIDE SEQUENCE [LARGE SCALE GENOMIC DNA]</scope>
    <source>
        <strain evidence="2 3">AS3R-12</strain>
    </source>
</reference>
<organism evidence="2 3">
    <name type="scientific">Novosphingobium aquae</name>
    <dbReference type="NCBI Taxonomy" id="3133435"/>
    <lineage>
        <taxon>Bacteria</taxon>
        <taxon>Pseudomonadati</taxon>
        <taxon>Pseudomonadota</taxon>
        <taxon>Alphaproteobacteria</taxon>
        <taxon>Sphingomonadales</taxon>
        <taxon>Sphingomonadaceae</taxon>
        <taxon>Novosphingobium</taxon>
    </lineage>
</organism>
<evidence type="ECO:0000259" key="1">
    <source>
        <dbReference type="PROSITE" id="PS51819"/>
    </source>
</evidence>
<dbReference type="Pfam" id="PF00903">
    <property type="entry name" value="Glyoxalase"/>
    <property type="match status" value="1"/>
</dbReference>
<evidence type="ECO:0000313" key="2">
    <source>
        <dbReference type="EMBL" id="MEJ6011725.1"/>
    </source>
</evidence>
<accession>A0ABU8SCY2</accession>
<dbReference type="InterPro" id="IPR037523">
    <property type="entry name" value="VOC_core"/>
</dbReference>
<dbReference type="Gene3D" id="3.10.180.10">
    <property type="entry name" value="2,3-Dihydroxybiphenyl 1,2-Dioxygenase, domain 1"/>
    <property type="match status" value="1"/>
</dbReference>
<dbReference type="EMBL" id="JBBHJY010000010">
    <property type="protein sequence ID" value="MEJ6011725.1"/>
    <property type="molecule type" value="Genomic_DNA"/>
</dbReference>
<protein>
    <submittedName>
        <fullName evidence="2">VOC family protein</fullName>
    </submittedName>
</protein>
<dbReference type="RefSeq" id="WP_339969232.1">
    <property type="nucleotide sequence ID" value="NZ_JBBHJY010000010.1"/>
</dbReference>
<gene>
    <name evidence="2" type="ORF">WG900_17570</name>
</gene>
<comment type="caution">
    <text evidence="2">The sequence shown here is derived from an EMBL/GenBank/DDBJ whole genome shotgun (WGS) entry which is preliminary data.</text>
</comment>
<dbReference type="PROSITE" id="PS51819">
    <property type="entry name" value="VOC"/>
    <property type="match status" value="1"/>
</dbReference>
<dbReference type="InterPro" id="IPR004360">
    <property type="entry name" value="Glyas_Fos-R_dOase_dom"/>
</dbReference>
<keyword evidence="3" id="KW-1185">Reference proteome</keyword>
<name>A0ABU8SCY2_9SPHN</name>
<proteinExistence type="predicted"/>
<feature type="domain" description="VOC" evidence="1">
    <location>
        <begin position="5"/>
        <end position="130"/>
    </location>
</feature>
<dbReference type="InterPro" id="IPR029068">
    <property type="entry name" value="Glyas_Bleomycin-R_OHBP_Dase"/>
</dbReference>
<sequence>MTALGLDHVNILTEDLPATIAFYNDVLGLISDPTVLAGIGMAGTWLRDPEGRPIVHVVVKDGTRSAYDTYIVGQPTGAVHHVAFRCRGFDETIARLRDQGLDIAVNDGNYNLRQIVLTDPNGILVEMNFPGD</sequence>